<comment type="catalytic activity">
    <reaction evidence="3">
        <text>3-O-[beta-D-GlcA-(1-&gt;3)-beta-D-Gal-(1-&gt;3)-beta-D-Gal-(1-&gt;4)-beta-D-2-O-P-Xyl]-L-seryl-[protein] + H2O = 3-O-(beta-D-GlcA-(1-&gt;3)-beta-D-Gal-(1-&gt;3)-beta-D-Gal-(1-&gt;4)-beta-D-Xyl)-L-seryl-[protein] + phosphate</text>
        <dbReference type="Rhea" id="RHEA:56512"/>
        <dbReference type="Rhea" id="RHEA-COMP:12573"/>
        <dbReference type="Rhea" id="RHEA-COMP:14559"/>
        <dbReference type="ChEBI" id="CHEBI:15377"/>
        <dbReference type="ChEBI" id="CHEBI:43474"/>
        <dbReference type="ChEBI" id="CHEBI:132093"/>
        <dbReference type="ChEBI" id="CHEBI:140495"/>
    </reaction>
</comment>
<evidence type="ECO:0000256" key="1">
    <source>
        <dbReference type="ARBA" id="ARBA00005375"/>
    </source>
</evidence>
<keyword evidence="2" id="KW-0378">Hydrolase</keyword>
<evidence type="ECO:0000313" key="8">
    <source>
        <dbReference type="EnsemblMetazoa" id="XP_030842833"/>
    </source>
</evidence>
<evidence type="ECO:0000256" key="5">
    <source>
        <dbReference type="ARBA" id="ARBA00041499"/>
    </source>
</evidence>
<evidence type="ECO:0000256" key="7">
    <source>
        <dbReference type="SAM" id="Phobius"/>
    </source>
</evidence>
<protein>
    <recommendedName>
        <fullName evidence="4">2-phosphoxylose phosphatase 1</fullName>
    </recommendedName>
    <alternativeName>
        <fullName evidence="5">Acid phosphatase-like protein 2</fullName>
    </alternativeName>
</protein>
<reference evidence="9" key="1">
    <citation type="submission" date="2015-02" db="EMBL/GenBank/DDBJ databases">
        <title>Genome sequencing for Strongylocentrotus purpuratus.</title>
        <authorList>
            <person name="Murali S."/>
            <person name="Liu Y."/>
            <person name="Vee V."/>
            <person name="English A."/>
            <person name="Wang M."/>
            <person name="Skinner E."/>
            <person name="Han Y."/>
            <person name="Muzny D.M."/>
            <person name="Worley K.C."/>
            <person name="Gibbs R.A."/>
        </authorList>
    </citation>
    <scope>NUCLEOTIDE SEQUENCE</scope>
</reference>
<feature type="transmembrane region" description="Helical" evidence="7">
    <location>
        <begin position="21"/>
        <end position="41"/>
    </location>
</feature>
<dbReference type="Proteomes" id="UP000007110">
    <property type="component" value="Unassembled WGS sequence"/>
</dbReference>
<dbReference type="OrthoDB" id="10262962at2759"/>
<dbReference type="InterPro" id="IPR033379">
    <property type="entry name" value="Acid_Pase_AS"/>
</dbReference>
<evidence type="ECO:0000256" key="3">
    <source>
        <dbReference type="ARBA" id="ARBA00036311"/>
    </source>
</evidence>
<dbReference type="InterPro" id="IPR029033">
    <property type="entry name" value="His_PPase_superfam"/>
</dbReference>
<evidence type="ECO:0000256" key="2">
    <source>
        <dbReference type="ARBA" id="ARBA00022801"/>
    </source>
</evidence>
<proteinExistence type="inferred from homology"/>
<keyword evidence="7" id="KW-0812">Transmembrane</keyword>
<name>A0A7M7NZD1_STRPU</name>
<dbReference type="PANTHER" id="PTHR11567:SF110">
    <property type="entry name" value="2-PHOSPHOXYLOSE PHOSPHATASE 1"/>
    <property type="match status" value="1"/>
</dbReference>
<dbReference type="Pfam" id="PF00328">
    <property type="entry name" value="His_Phos_2"/>
    <property type="match status" value="1"/>
</dbReference>
<dbReference type="KEGG" id="spu:583160"/>
<feature type="compositionally biased region" description="Basic and acidic residues" evidence="6">
    <location>
        <begin position="108"/>
        <end position="118"/>
    </location>
</feature>
<dbReference type="InterPro" id="IPR000560">
    <property type="entry name" value="His_Pase_clade-2"/>
</dbReference>
<dbReference type="GO" id="GO:0050650">
    <property type="term" value="P:chondroitin sulfate proteoglycan biosynthetic process"/>
    <property type="evidence" value="ECO:0000318"/>
    <property type="project" value="GO_Central"/>
</dbReference>
<dbReference type="CDD" id="cd07061">
    <property type="entry name" value="HP_HAP_like"/>
    <property type="match status" value="1"/>
</dbReference>
<dbReference type="InterPro" id="IPR050645">
    <property type="entry name" value="Histidine_acid_phosphatase"/>
</dbReference>
<comment type="similarity">
    <text evidence="1">Belongs to the histidine acid phosphatase family.</text>
</comment>
<accession>A0A7M7NZD1</accession>
<evidence type="ECO:0000256" key="6">
    <source>
        <dbReference type="SAM" id="MobiDB-lite"/>
    </source>
</evidence>
<sequence>MPSQNRSQSRQPSGVMRSLPRTRVCLVLVCCCVAIILWLTLEQGRTPSNENPEARWFHAKIIPDVETNAQAHHSGGVQHHPGGVLVMQDGEEEGKGKHYPGHGVGGDGRGKKTGDSKPNKSKKKNKEKTKYEEVEVKDLGMKEEEAERWIKENIKTGYCNPPDREITGEEGKFKPGFNLKAAYVVARHGDRTPMQEFADIPNSNWHPQWNCDLKQASKTITSDTLKRFVDQMQAEIIKGDMTGALGTFKNLPVNHNGICKKSQLTPIGWLQHLELGTFFRKAYGRTLVQNQELLRDVSNFQSTMNLRTQQSAFAFMYGFFEKATLNDTIRIKTVPNVNFCPLDMCACPALDHLIKDKEAQHAKLMRGNPKFMNVMRSVAQTLYGTTLITTLPGINQVAEILTTLVCHNMPYPYGSSGTITPIQHAVYHKLLEETWVSQSHVKDGTYEKVGRMFIQPLLTDMLRTMYKITQGVSKPRFVFNSGHDITIRPIVDGLKLSSPGWPHYASRVVFELWGRATSKEHFLRVLAYGKDQTDKVQFCKGKMTADGLCPFSALVSFVEKENMEYFYSESYRDACTRTY</sequence>
<feature type="region of interest" description="Disordered" evidence="6">
    <location>
        <begin position="71"/>
        <end position="130"/>
    </location>
</feature>
<keyword evidence="9" id="KW-1185">Reference proteome</keyword>
<keyword evidence="7" id="KW-0472">Membrane</keyword>
<dbReference type="AlphaFoldDB" id="A0A7M7NZD1"/>
<dbReference type="FunCoup" id="A0A7M7NZD1">
    <property type="interactions" value="156"/>
</dbReference>
<dbReference type="InParanoid" id="A0A7M7NZD1"/>
<reference evidence="8" key="2">
    <citation type="submission" date="2021-01" db="UniProtKB">
        <authorList>
            <consortium name="EnsemblMetazoa"/>
        </authorList>
    </citation>
    <scope>IDENTIFICATION</scope>
</reference>
<dbReference type="Gene3D" id="3.40.50.1240">
    <property type="entry name" value="Phosphoglycerate mutase-like"/>
    <property type="match status" value="1"/>
</dbReference>
<evidence type="ECO:0000256" key="4">
    <source>
        <dbReference type="ARBA" id="ARBA00040357"/>
    </source>
</evidence>
<dbReference type="PANTHER" id="PTHR11567">
    <property type="entry name" value="ACID PHOSPHATASE-RELATED"/>
    <property type="match status" value="1"/>
</dbReference>
<dbReference type="GO" id="GO:0005794">
    <property type="term" value="C:Golgi apparatus"/>
    <property type="evidence" value="ECO:0000318"/>
    <property type="project" value="GO_Central"/>
</dbReference>
<organism evidence="8 9">
    <name type="scientific">Strongylocentrotus purpuratus</name>
    <name type="common">Purple sea urchin</name>
    <dbReference type="NCBI Taxonomy" id="7668"/>
    <lineage>
        <taxon>Eukaryota</taxon>
        <taxon>Metazoa</taxon>
        <taxon>Echinodermata</taxon>
        <taxon>Eleutherozoa</taxon>
        <taxon>Echinozoa</taxon>
        <taxon>Echinoidea</taxon>
        <taxon>Euechinoidea</taxon>
        <taxon>Echinacea</taxon>
        <taxon>Camarodonta</taxon>
        <taxon>Echinidea</taxon>
        <taxon>Strongylocentrotidae</taxon>
        <taxon>Strongylocentrotus</taxon>
    </lineage>
</organism>
<dbReference type="PROSITE" id="PS00616">
    <property type="entry name" value="HIS_ACID_PHOSPHAT_1"/>
    <property type="match status" value="1"/>
</dbReference>
<dbReference type="SUPFAM" id="SSF53254">
    <property type="entry name" value="Phosphoglycerate mutase-like"/>
    <property type="match status" value="1"/>
</dbReference>
<dbReference type="OMA" id="CALGQLT"/>
<dbReference type="EnsemblMetazoa" id="XM_030986973">
    <property type="protein sequence ID" value="XP_030842833"/>
    <property type="gene ID" value="LOC583160"/>
</dbReference>
<evidence type="ECO:0000313" key="9">
    <source>
        <dbReference type="Proteomes" id="UP000007110"/>
    </source>
</evidence>
<dbReference type="GO" id="GO:0016791">
    <property type="term" value="F:phosphatase activity"/>
    <property type="evidence" value="ECO:0000318"/>
    <property type="project" value="GO_Central"/>
</dbReference>
<dbReference type="RefSeq" id="XP_030842833.1">
    <property type="nucleotide sequence ID" value="XM_030986973.1"/>
</dbReference>
<keyword evidence="7" id="KW-1133">Transmembrane helix</keyword>
<dbReference type="GeneID" id="583160"/>